<evidence type="ECO:0000313" key="6">
    <source>
        <dbReference type="Proteomes" id="UP000245802"/>
    </source>
</evidence>
<evidence type="ECO:0000259" key="4">
    <source>
        <dbReference type="Pfam" id="PF07635"/>
    </source>
</evidence>
<gene>
    <name evidence="5" type="ORF">C1280_36425</name>
</gene>
<dbReference type="Pfam" id="PF07583">
    <property type="entry name" value="PSCyt2"/>
    <property type="match status" value="1"/>
</dbReference>
<evidence type="ECO:0000313" key="5">
    <source>
        <dbReference type="EMBL" id="AWM41943.1"/>
    </source>
</evidence>
<feature type="domain" description="DUF1549" evidence="2">
    <location>
        <begin position="166"/>
        <end position="375"/>
    </location>
</feature>
<dbReference type="Pfam" id="PF07587">
    <property type="entry name" value="PSD1"/>
    <property type="match status" value="1"/>
</dbReference>
<proteinExistence type="predicted"/>
<dbReference type="OrthoDB" id="127107at2"/>
<reference evidence="5 6" key="1">
    <citation type="submission" date="2018-01" db="EMBL/GenBank/DDBJ databases">
        <title>G. obscuriglobus.</title>
        <authorList>
            <person name="Franke J."/>
            <person name="Blomberg W."/>
            <person name="Selmecki A."/>
        </authorList>
    </citation>
    <scope>NUCLEOTIDE SEQUENCE [LARGE SCALE GENOMIC DNA]</scope>
    <source>
        <strain evidence="5 6">DSM 5831</strain>
    </source>
</reference>
<name>A0A2Z3H7D1_9BACT</name>
<feature type="domain" description="Cytochrome C Planctomycete-type" evidence="4">
    <location>
        <begin position="46"/>
        <end position="108"/>
    </location>
</feature>
<keyword evidence="1" id="KW-0732">Signal</keyword>
<dbReference type="PANTHER" id="PTHR35889:SF3">
    <property type="entry name" value="F-BOX DOMAIN-CONTAINING PROTEIN"/>
    <property type="match status" value="1"/>
</dbReference>
<sequence>MLRFALVAALFAAPSAVARASDPAPADAKKVEFFETKIRPVLVEQCYKCHSETAEKDKKLKAGLKLDTKAALLAGGDTGAALVPGKPEAGTLLKSLKYDGDLQMPPKGKLPDAVIKDFEKWIADGAVDPRTGETAKAVGIDIEKGKQFWSFQAPKAAPVPAGPTHPIDAFVAAKLAEKGLTPVARADKRTLIRRASYDLTGLPPAPEEVDAFLADEAPDAFEKVVDRLLASAQYGEKWGRHWLDVARYAEDQAHTFAVKPRNQAWRYRDWVVAAFNADMPYDRFVKLQIAGDMLPDAPSDPFTKFAGLGFLGLGAEYYKNTAAAQAIAEELDDRVDTVTRGFLGLTVACARCHDHKFDPIPTRDYYSLAGIYMGTDMSDAQLGAPDEVKAYQAAQANLKKAEDRSKKLQSELKAKKDPLVTRLAKLLAYKGATDELAQIKKTMPPAPPVAHVISGNGAGMKVYVRGNPATKGEDAPKGFLQVLPSPVAAGGGYSRLDLANAIGSKDNPLTARVFVNRVWAWHFGRGLVGTPSNFGALGDKPSHPELLDWLAINFVKNGWSAKWLHRQIMTAATYQLESRPDAANDKVDAANVYLWRGARKRLEIEDWRDTLLAVSGNLDPQLGGPAFDLRDPAARRRTVYAKVSRHELDGLLRLFDFPDANVTADKRTVTTVPQQQLFALNSAFMVAQAQAFAKRVEAAASTDEARVAAAYRLAFGRAPEKSERDLALRFLALPLQAGDKLTRWQQYAQVLLASNELLYVD</sequence>
<dbReference type="InterPro" id="IPR011429">
    <property type="entry name" value="Cyt_c_Planctomycete-type"/>
</dbReference>
<feature type="signal peptide" evidence="1">
    <location>
        <begin position="1"/>
        <end position="20"/>
    </location>
</feature>
<accession>A0A2Z3H7D1</accession>
<evidence type="ECO:0000259" key="3">
    <source>
        <dbReference type="Pfam" id="PF07587"/>
    </source>
</evidence>
<dbReference type="RefSeq" id="WP_010036650.1">
    <property type="nucleotide sequence ID" value="NZ_CP025958.1"/>
</dbReference>
<dbReference type="KEGG" id="gog:C1280_36425"/>
<dbReference type="EMBL" id="CP025958">
    <property type="protein sequence ID" value="AWM41943.1"/>
    <property type="molecule type" value="Genomic_DNA"/>
</dbReference>
<keyword evidence="6" id="KW-1185">Reference proteome</keyword>
<feature type="domain" description="DUF1553" evidence="3">
    <location>
        <begin position="495"/>
        <end position="731"/>
    </location>
</feature>
<feature type="chain" id="PRO_5016250921" evidence="1">
    <location>
        <begin position="21"/>
        <end position="761"/>
    </location>
</feature>
<dbReference type="Pfam" id="PF07635">
    <property type="entry name" value="PSCyt1"/>
    <property type="match status" value="1"/>
</dbReference>
<dbReference type="Proteomes" id="UP000245802">
    <property type="component" value="Chromosome"/>
</dbReference>
<dbReference type="InterPro" id="IPR022655">
    <property type="entry name" value="DUF1553"/>
</dbReference>
<organism evidence="5 6">
    <name type="scientific">Gemmata obscuriglobus</name>
    <dbReference type="NCBI Taxonomy" id="114"/>
    <lineage>
        <taxon>Bacteria</taxon>
        <taxon>Pseudomonadati</taxon>
        <taxon>Planctomycetota</taxon>
        <taxon>Planctomycetia</taxon>
        <taxon>Gemmatales</taxon>
        <taxon>Gemmataceae</taxon>
        <taxon>Gemmata</taxon>
    </lineage>
</organism>
<evidence type="ECO:0000256" key="1">
    <source>
        <dbReference type="SAM" id="SignalP"/>
    </source>
</evidence>
<dbReference type="AlphaFoldDB" id="A0A2Z3H7D1"/>
<dbReference type="InterPro" id="IPR011444">
    <property type="entry name" value="DUF1549"/>
</dbReference>
<protein>
    <submittedName>
        <fullName evidence="5">DUF1549 domain-containing protein</fullName>
    </submittedName>
</protein>
<dbReference type="PANTHER" id="PTHR35889">
    <property type="entry name" value="CYCLOINULO-OLIGOSACCHARIDE FRUCTANOTRANSFERASE-RELATED"/>
    <property type="match status" value="1"/>
</dbReference>
<evidence type="ECO:0000259" key="2">
    <source>
        <dbReference type="Pfam" id="PF07583"/>
    </source>
</evidence>